<accession>A0A0D2FS83</accession>
<evidence type="ECO:0000313" key="2">
    <source>
        <dbReference type="EMBL" id="KIW71233.1"/>
    </source>
</evidence>
<gene>
    <name evidence="2" type="ORF">PV04_03421</name>
</gene>
<dbReference type="HOGENOM" id="CLU_045011_3_2_1"/>
<dbReference type="InterPro" id="IPR006439">
    <property type="entry name" value="HAD-SF_hydro_IA"/>
</dbReference>
<dbReference type="InterPro" id="IPR023214">
    <property type="entry name" value="HAD_sf"/>
</dbReference>
<dbReference type="Gene3D" id="3.40.50.1000">
    <property type="entry name" value="HAD superfamily/HAD-like"/>
    <property type="match status" value="1"/>
</dbReference>
<keyword evidence="1" id="KW-0378">Hydrolase</keyword>
<dbReference type="GO" id="GO:0016791">
    <property type="term" value="F:phosphatase activity"/>
    <property type="evidence" value="ECO:0007669"/>
    <property type="project" value="UniProtKB-ARBA"/>
</dbReference>
<dbReference type="AlphaFoldDB" id="A0A0D2FS83"/>
<dbReference type="PANTHER" id="PTHR43316:SF9">
    <property type="entry name" value="ACID DEHALOGENASE, PUTATIVE (AFU_ORTHOLOGUE AFUA_6G14460)-RELATED"/>
    <property type="match status" value="1"/>
</dbReference>
<dbReference type="Gene3D" id="1.10.150.750">
    <property type="match status" value="1"/>
</dbReference>
<reference evidence="2 3" key="1">
    <citation type="submission" date="2015-01" db="EMBL/GenBank/DDBJ databases">
        <title>The Genome Sequence of Capronia semiimmersa CBS27337.</title>
        <authorList>
            <consortium name="The Broad Institute Genomics Platform"/>
            <person name="Cuomo C."/>
            <person name="de Hoog S."/>
            <person name="Gorbushina A."/>
            <person name="Stielow B."/>
            <person name="Teixiera M."/>
            <person name="Abouelleil A."/>
            <person name="Chapman S.B."/>
            <person name="Priest M."/>
            <person name="Young S.K."/>
            <person name="Wortman J."/>
            <person name="Nusbaum C."/>
            <person name="Birren B."/>
        </authorList>
    </citation>
    <scope>NUCLEOTIDE SEQUENCE [LARGE SCALE GENOMIC DNA]</scope>
    <source>
        <strain evidence="2 3">CBS 27337</strain>
    </source>
</reference>
<keyword evidence="3" id="KW-1185">Reference proteome</keyword>
<proteinExistence type="predicted"/>
<dbReference type="EMBL" id="KN846957">
    <property type="protein sequence ID" value="KIW71233.1"/>
    <property type="molecule type" value="Genomic_DNA"/>
</dbReference>
<dbReference type="InterPro" id="IPR036412">
    <property type="entry name" value="HAD-like_sf"/>
</dbReference>
<dbReference type="PRINTS" id="PR00413">
    <property type="entry name" value="HADHALOGNASE"/>
</dbReference>
<protein>
    <submittedName>
        <fullName evidence="2">Haloacid dehalogenase, type II</fullName>
    </submittedName>
</protein>
<organism evidence="2 3">
    <name type="scientific">Phialophora macrospora</name>
    <dbReference type="NCBI Taxonomy" id="1851006"/>
    <lineage>
        <taxon>Eukaryota</taxon>
        <taxon>Fungi</taxon>
        <taxon>Dikarya</taxon>
        <taxon>Ascomycota</taxon>
        <taxon>Pezizomycotina</taxon>
        <taxon>Eurotiomycetes</taxon>
        <taxon>Chaetothyriomycetidae</taxon>
        <taxon>Chaetothyriales</taxon>
        <taxon>Herpotrichiellaceae</taxon>
        <taxon>Phialophora</taxon>
    </lineage>
</organism>
<dbReference type="SUPFAM" id="SSF56784">
    <property type="entry name" value="HAD-like"/>
    <property type="match status" value="1"/>
</dbReference>
<evidence type="ECO:0000313" key="3">
    <source>
        <dbReference type="Proteomes" id="UP000054266"/>
    </source>
</evidence>
<dbReference type="InterPro" id="IPR051540">
    <property type="entry name" value="S-2-haloacid_dehalogenase"/>
</dbReference>
<dbReference type="Pfam" id="PF00702">
    <property type="entry name" value="Hydrolase"/>
    <property type="match status" value="1"/>
</dbReference>
<dbReference type="PANTHER" id="PTHR43316">
    <property type="entry name" value="HYDROLASE, HALOACID DELAHOGENASE-RELATED"/>
    <property type="match status" value="1"/>
</dbReference>
<evidence type="ECO:0000256" key="1">
    <source>
        <dbReference type="ARBA" id="ARBA00022801"/>
    </source>
</evidence>
<sequence length="285" mass="31300">MSLPMPSPTVPRRPLSSYKLISYDIYGTLVDWETSIVHLLQPLVAQIPPSSPFHQQYADSTTPGSPGRIRLASKFNDVEHALQAENPTQKYDALLHDSYLRLARDFGVPAATTALEADATAFGASIGTWQPFPDTVDACQRLVRAGFKLVPLSNVDRASFGRTCAGPLAGVDFFAVYTAEDIGSYKPDLRNFEYLIRRAKEDAGVDKDDILHVAQSVFHDHVPAKQVGLASVWINRKGAGMGGQDETLRGLHERAEVGYGWRFSTLGELADEVEREKERAEAGKA</sequence>
<dbReference type="Proteomes" id="UP000054266">
    <property type="component" value="Unassembled WGS sequence"/>
</dbReference>
<name>A0A0D2FS83_9EURO</name>